<evidence type="ECO:0000256" key="1">
    <source>
        <dbReference type="ARBA" id="ARBA00004651"/>
    </source>
</evidence>
<keyword evidence="6 7" id="KW-0472">Membrane</keyword>
<feature type="transmembrane region" description="Helical" evidence="7">
    <location>
        <begin position="330"/>
        <end position="354"/>
    </location>
</feature>
<dbReference type="GO" id="GO:0005886">
    <property type="term" value="C:plasma membrane"/>
    <property type="evidence" value="ECO:0007669"/>
    <property type="project" value="UniProtKB-SubCell"/>
</dbReference>
<sequence>MSTPATADLKHKTVLSVLWSVVRVAWSTVATFVIFLVLARVLGPAEFGTFALASLFTEVGRIIAFGGFGDAVTRQYDLDEELADTAFWALVAFSLAMGLVIFFSAPFYASAVRDPAVEPILHWLAFLIPLGSLAVVHNARLARDFRHKNLAAQSIVASMLSGGAAIAAALGGWGVYALVAQAAVQAVVTVALGWYYFPWMPKLRFDMQRFRGVFTFSISLMVSQLLWMLLTRVQDIFIARWYGPAEVGRYRIAWRLIELIGQAVLAPIGSVSLVTLSRLQHDKTAFRNAYNRIVGAAALGTFPLLFGFGALSQETIDLLFGRQWHNTGPIATALVLMAVPFVMNVFAAPALAAVDKAQTIMSVAALQLAATLLLTWLLVPYGVVAVAAGYTLRAWLTMPYQQYLLKKHAGIDPGGTIRAVAMPLAGSLAMAAIVWLTKAPVAAAIGWPPAALAASVAIGAVVYGLFLALFGRHTLKPYIDTALSALRRGRAAAGTTGEA</sequence>
<feature type="transmembrane region" description="Helical" evidence="7">
    <location>
        <begin position="449"/>
        <end position="470"/>
    </location>
</feature>
<feature type="transmembrane region" description="Helical" evidence="7">
    <location>
        <begin position="21"/>
        <end position="43"/>
    </location>
</feature>
<evidence type="ECO:0000256" key="6">
    <source>
        <dbReference type="ARBA" id="ARBA00023136"/>
    </source>
</evidence>
<comment type="caution">
    <text evidence="8">The sequence shown here is derived from an EMBL/GenBank/DDBJ whole genome shotgun (WGS) entry which is preliminary data.</text>
</comment>
<feature type="transmembrane region" description="Helical" evidence="7">
    <location>
        <begin position="120"/>
        <end position="138"/>
    </location>
</feature>
<proteinExistence type="inferred from homology"/>
<keyword evidence="4 7" id="KW-0812">Transmembrane</keyword>
<feature type="transmembrane region" description="Helical" evidence="7">
    <location>
        <begin position="176"/>
        <end position="197"/>
    </location>
</feature>
<evidence type="ECO:0000256" key="3">
    <source>
        <dbReference type="ARBA" id="ARBA00022475"/>
    </source>
</evidence>
<accession>A0A0B1Q4E6</accession>
<dbReference type="EMBL" id="JRFJ01000005">
    <property type="protein sequence ID" value="KHJ53685.1"/>
    <property type="molecule type" value="Genomic_DNA"/>
</dbReference>
<dbReference type="Pfam" id="PF13440">
    <property type="entry name" value="Polysacc_synt_3"/>
    <property type="match status" value="1"/>
</dbReference>
<protein>
    <submittedName>
        <fullName evidence="8">Teichoic acid transporter</fullName>
    </submittedName>
</protein>
<dbReference type="PANTHER" id="PTHR30250">
    <property type="entry name" value="PST FAMILY PREDICTED COLANIC ACID TRANSPORTER"/>
    <property type="match status" value="1"/>
</dbReference>
<keyword evidence="5 7" id="KW-1133">Transmembrane helix</keyword>
<feature type="transmembrane region" description="Helical" evidence="7">
    <location>
        <begin position="252"/>
        <end position="277"/>
    </location>
</feature>
<dbReference type="STRING" id="370622.LA66_17345"/>
<dbReference type="RefSeq" id="WP_039195200.1">
    <property type="nucleotide sequence ID" value="NZ_JRFJ01000005.1"/>
</dbReference>
<comment type="subcellular location">
    <subcellularLocation>
        <location evidence="1">Cell membrane</location>
        <topology evidence="1">Multi-pass membrane protein</topology>
    </subcellularLocation>
</comment>
<dbReference type="AlphaFoldDB" id="A0A0B1Q4E6"/>
<reference evidence="8 9" key="1">
    <citation type="submission" date="2014-09" db="EMBL/GenBank/DDBJ databases">
        <title>Isolation and characterization of Aurantimonas altamirensis ON-56566 from clinical sample following a dog bite.</title>
        <authorList>
            <person name="Eshaghi A."/>
            <person name="Li A."/>
            <person name="Shahinas D."/>
            <person name="Bahn P."/>
            <person name="Kus J.V."/>
            <person name="Patel S.N."/>
        </authorList>
    </citation>
    <scope>NUCLEOTIDE SEQUENCE [LARGE SCALE GENOMIC DNA]</scope>
    <source>
        <strain evidence="8 9">ON-56566</strain>
    </source>
</reference>
<gene>
    <name evidence="8" type="ORF">LA66_17345</name>
</gene>
<keyword evidence="3" id="KW-1003">Cell membrane</keyword>
<dbReference type="Proteomes" id="UP000030826">
    <property type="component" value="Unassembled WGS sequence"/>
</dbReference>
<feature type="transmembrane region" description="Helical" evidence="7">
    <location>
        <begin position="289"/>
        <end position="310"/>
    </location>
</feature>
<dbReference type="CDD" id="cd13127">
    <property type="entry name" value="MATE_tuaB_like"/>
    <property type="match status" value="1"/>
</dbReference>
<evidence type="ECO:0000256" key="4">
    <source>
        <dbReference type="ARBA" id="ARBA00022692"/>
    </source>
</evidence>
<name>A0A0B1Q4E6_9HYPH</name>
<evidence type="ECO:0000256" key="7">
    <source>
        <dbReference type="SAM" id="Phobius"/>
    </source>
</evidence>
<organism evidence="8 9">
    <name type="scientific">Aureimonas altamirensis</name>
    <dbReference type="NCBI Taxonomy" id="370622"/>
    <lineage>
        <taxon>Bacteria</taxon>
        <taxon>Pseudomonadati</taxon>
        <taxon>Pseudomonadota</taxon>
        <taxon>Alphaproteobacteria</taxon>
        <taxon>Hyphomicrobiales</taxon>
        <taxon>Aurantimonadaceae</taxon>
        <taxon>Aureimonas</taxon>
    </lineage>
</organism>
<dbReference type="OrthoDB" id="7605542at2"/>
<feature type="transmembrane region" description="Helical" evidence="7">
    <location>
        <begin position="150"/>
        <end position="170"/>
    </location>
</feature>
<dbReference type="PANTHER" id="PTHR30250:SF10">
    <property type="entry name" value="LIPOPOLYSACCHARIDE BIOSYNTHESIS PROTEIN WZXC"/>
    <property type="match status" value="1"/>
</dbReference>
<evidence type="ECO:0000313" key="8">
    <source>
        <dbReference type="EMBL" id="KHJ53685.1"/>
    </source>
</evidence>
<dbReference type="InterPro" id="IPR050833">
    <property type="entry name" value="Poly_Biosynth_Transport"/>
</dbReference>
<comment type="similarity">
    <text evidence="2">Belongs to the polysaccharide synthase family.</text>
</comment>
<evidence type="ECO:0000313" key="9">
    <source>
        <dbReference type="Proteomes" id="UP000030826"/>
    </source>
</evidence>
<feature type="transmembrane region" description="Helical" evidence="7">
    <location>
        <begin position="49"/>
        <end position="73"/>
    </location>
</feature>
<feature type="transmembrane region" description="Helical" evidence="7">
    <location>
        <begin position="366"/>
        <end position="396"/>
    </location>
</feature>
<feature type="transmembrane region" description="Helical" evidence="7">
    <location>
        <begin position="416"/>
        <end position="437"/>
    </location>
</feature>
<feature type="transmembrane region" description="Helical" evidence="7">
    <location>
        <begin position="209"/>
        <end position="230"/>
    </location>
</feature>
<evidence type="ECO:0000256" key="5">
    <source>
        <dbReference type="ARBA" id="ARBA00022989"/>
    </source>
</evidence>
<evidence type="ECO:0000256" key="2">
    <source>
        <dbReference type="ARBA" id="ARBA00007430"/>
    </source>
</evidence>
<feature type="transmembrane region" description="Helical" evidence="7">
    <location>
        <begin position="85"/>
        <end position="108"/>
    </location>
</feature>